<reference evidence="11" key="1">
    <citation type="submission" date="2016-06" db="UniProtKB">
        <authorList>
            <consortium name="WormBaseParasite"/>
        </authorList>
    </citation>
    <scope>IDENTIFICATION</scope>
</reference>
<reference evidence="9 10" key="2">
    <citation type="submission" date="2018-11" db="EMBL/GenBank/DDBJ databases">
        <authorList>
            <consortium name="Pathogen Informatics"/>
        </authorList>
    </citation>
    <scope>NUCLEOTIDE SEQUENCE [LARGE SCALE GENOMIC DNA]</scope>
</reference>
<name>A0A183UEP0_TOXCA</name>
<evidence type="ECO:0000256" key="2">
    <source>
        <dbReference type="ARBA" id="ARBA00005683"/>
    </source>
</evidence>
<evidence type="ECO:0000256" key="1">
    <source>
        <dbReference type="ARBA" id="ARBA00004498"/>
    </source>
</evidence>
<accession>A0A183UEP0</accession>
<dbReference type="WBParaSite" id="TCNE_0000696001-mRNA-1">
    <property type="protein sequence ID" value="TCNE_0000696001-mRNA-1"/>
    <property type="gene ID" value="TCNE_0000696001"/>
</dbReference>
<evidence type="ECO:0000313" key="11">
    <source>
        <dbReference type="WBParaSite" id="TCNE_0000696001-mRNA-1"/>
    </source>
</evidence>
<evidence type="ECO:0000256" key="8">
    <source>
        <dbReference type="RuleBase" id="RU003500"/>
    </source>
</evidence>
<evidence type="ECO:0000313" key="10">
    <source>
        <dbReference type="Proteomes" id="UP000050794"/>
    </source>
</evidence>
<proteinExistence type="inferred from homology"/>
<organism evidence="10 11">
    <name type="scientific">Toxocara canis</name>
    <name type="common">Canine roundworm</name>
    <dbReference type="NCBI Taxonomy" id="6265"/>
    <lineage>
        <taxon>Eukaryota</taxon>
        <taxon>Metazoa</taxon>
        <taxon>Ecdysozoa</taxon>
        <taxon>Nematoda</taxon>
        <taxon>Chromadorea</taxon>
        <taxon>Rhabditida</taxon>
        <taxon>Spirurina</taxon>
        <taxon>Ascaridomorpha</taxon>
        <taxon>Ascaridoidea</taxon>
        <taxon>Toxocaridae</taxon>
        <taxon>Toxocara</taxon>
    </lineage>
</organism>
<dbReference type="GO" id="GO:0005125">
    <property type="term" value="F:cytokine activity"/>
    <property type="evidence" value="ECO:0007669"/>
    <property type="project" value="TreeGrafter"/>
</dbReference>
<evidence type="ECO:0000256" key="7">
    <source>
        <dbReference type="ARBA" id="ARBA00023157"/>
    </source>
</evidence>
<evidence type="ECO:0000256" key="6">
    <source>
        <dbReference type="ARBA" id="ARBA00022687"/>
    </source>
</evidence>
<evidence type="ECO:0000256" key="5">
    <source>
        <dbReference type="ARBA" id="ARBA00022530"/>
    </source>
</evidence>
<dbReference type="GO" id="GO:0005615">
    <property type="term" value="C:extracellular space"/>
    <property type="evidence" value="ECO:0007669"/>
    <property type="project" value="TreeGrafter"/>
</dbReference>
<evidence type="ECO:0000256" key="4">
    <source>
        <dbReference type="ARBA" id="ARBA00022525"/>
    </source>
</evidence>
<dbReference type="InterPro" id="IPR005817">
    <property type="entry name" value="Wnt"/>
</dbReference>
<dbReference type="PANTHER" id="PTHR12027:SF102">
    <property type="entry name" value="PROTEIN WNT"/>
    <property type="match status" value="1"/>
</dbReference>
<dbReference type="Pfam" id="PF00110">
    <property type="entry name" value="wnt"/>
    <property type="match status" value="1"/>
</dbReference>
<keyword evidence="6 8" id="KW-0879">Wnt signaling pathway</keyword>
<keyword evidence="3 8" id="KW-0217">Developmental protein</keyword>
<dbReference type="PRINTS" id="PR01349">
    <property type="entry name" value="WNTPROTEIN"/>
</dbReference>
<dbReference type="AlphaFoldDB" id="A0A183UEP0"/>
<evidence type="ECO:0000256" key="3">
    <source>
        <dbReference type="ARBA" id="ARBA00022473"/>
    </source>
</evidence>
<dbReference type="SMART" id="SM00097">
    <property type="entry name" value="WNT1"/>
    <property type="match status" value="1"/>
</dbReference>
<sequence length="347" mass="39103">MNGIDGGEVGCVPFEYGHISAWNITNSLETSRKLLSVHIYGSDTPEGALTLFADSQFPIRYAKIFWQLYNFKCSCQIRINFALAFAKGFSTKPFKRHTNELELVEVKGLINSRTFGIVSKDPALVTILKEALHDALAECSQRSHVHRWNCAVVGSPHTSREFAYFLALSTASAVRAIARACAMGRLRSCSCDPSKAGPLFTDQRDIWASCAQHIGSDNLRYAIKLSKRFIDRQFSCPYRDKESRIYLHNIAVGRTRVRLKTKCECVSAFGSCLRRRCSARVEAMSQVGDALMESLSRSRRIRRSNTVSDSLHGACTRTRREHHMKRKVVPLWFVDTGRRRALPSSNS</sequence>
<protein>
    <recommendedName>
        <fullName evidence="8">Protein Wnt</fullName>
    </recommendedName>
</protein>
<comment type="function">
    <text evidence="8">Ligand for members of the frizzled family of seven transmembrane receptors.</text>
</comment>
<dbReference type="GO" id="GO:0030182">
    <property type="term" value="P:neuron differentiation"/>
    <property type="evidence" value="ECO:0007669"/>
    <property type="project" value="TreeGrafter"/>
</dbReference>
<keyword evidence="5" id="KW-0272">Extracellular matrix</keyword>
<comment type="similarity">
    <text evidence="2 8">Belongs to the Wnt family.</text>
</comment>
<comment type="subcellular location">
    <subcellularLocation>
        <location evidence="1 8">Secreted</location>
        <location evidence="1 8">Extracellular space</location>
        <location evidence="1 8">Extracellular matrix</location>
    </subcellularLocation>
</comment>
<evidence type="ECO:0000313" key="9">
    <source>
        <dbReference type="EMBL" id="VDM38281.1"/>
    </source>
</evidence>
<dbReference type="GO" id="GO:0005109">
    <property type="term" value="F:frizzled binding"/>
    <property type="evidence" value="ECO:0007669"/>
    <property type="project" value="TreeGrafter"/>
</dbReference>
<dbReference type="PANTHER" id="PTHR12027">
    <property type="entry name" value="WNT RELATED"/>
    <property type="match status" value="1"/>
</dbReference>
<dbReference type="EMBL" id="UYWY01019586">
    <property type="protein sequence ID" value="VDM38281.1"/>
    <property type="molecule type" value="Genomic_DNA"/>
</dbReference>
<dbReference type="GO" id="GO:0060070">
    <property type="term" value="P:canonical Wnt signaling pathway"/>
    <property type="evidence" value="ECO:0007669"/>
    <property type="project" value="TreeGrafter"/>
</dbReference>
<keyword evidence="4" id="KW-0964">Secreted</keyword>
<dbReference type="Proteomes" id="UP000050794">
    <property type="component" value="Unassembled WGS sequence"/>
</dbReference>
<gene>
    <name evidence="9" type="ORF">TCNE_LOCUS6960</name>
</gene>
<dbReference type="GO" id="GO:0045165">
    <property type="term" value="P:cell fate commitment"/>
    <property type="evidence" value="ECO:0007669"/>
    <property type="project" value="TreeGrafter"/>
</dbReference>
<keyword evidence="7" id="KW-1015">Disulfide bond</keyword>
<keyword evidence="10" id="KW-1185">Reference proteome</keyword>